<keyword evidence="1" id="KW-0472">Membrane</keyword>
<dbReference type="HOGENOM" id="CLU_227192_0_0_2"/>
<keyword evidence="3" id="KW-1185">Reference proteome</keyword>
<dbReference type="SMART" id="SM00710">
    <property type="entry name" value="PbH1"/>
    <property type="match status" value="12"/>
</dbReference>
<protein>
    <submittedName>
        <fullName evidence="2">Uncharacterized protein</fullName>
    </submittedName>
</protein>
<dbReference type="EMBL" id="CP010070">
    <property type="protein sequence ID" value="AIZ55914.1"/>
    <property type="molecule type" value="Genomic_DNA"/>
</dbReference>
<dbReference type="Proteomes" id="UP000030787">
    <property type="component" value="Chromosome"/>
</dbReference>
<evidence type="ECO:0000313" key="2">
    <source>
        <dbReference type="EMBL" id="AIZ55914.1"/>
    </source>
</evidence>
<dbReference type="KEGG" id="mear:Mpt1_c00030"/>
<organism evidence="2 3">
    <name type="scientific">Candidatus Methanoplasma termitum</name>
    <dbReference type="NCBI Taxonomy" id="1577791"/>
    <lineage>
        <taxon>Archaea</taxon>
        <taxon>Methanobacteriati</taxon>
        <taxon>Thermoplasmatota</taxon>
        <taxon>Thermoplasmata</taxon>
        <taxon>Methanomassiliicoccales</taxon>
        <taxon>Methanomassiliicoccaceae</taxon>
        <taxon>Candidatus Methanoplasma</taxon>
    </lineage>
</organism>
<dbReference type="InterPro" id="IPR006626">
    <property type="entry name" value="PbH1"/>
</dbReference>
<keyword evidence="1" id="KW-1133">Transmembrane helix</keyword>
<reference evidence="2 3" key="1">
    <citation type="journal article" date="2014" name="Appl. Environ. Microbiol.">
        <title>Comparative Genome Analysis of 'Candidatus Methanoplasma termitum' Indicates a New Mode of Energy Metabolism in the Seventh Order of Methanogens.</title>
        <authorList>
            <person name="Lang K."/>
            <person name="Schuldes J."/>
            <person name="Klingl A."/>
            <person name="Poehlein A."/>
            <person name="Daniel R."/>
            <person name="Brune A."/>
        </authorList>
    </citation>
    <scope>NUCLEOTIDE SEQUENCE [LARGE SCALE GENOMIC DNA]</scope>
    <source>
        <strain evidence="3">Mpt1</strain>
    </source>
</reference>
<sequence>MAGVKSKDILKPKSKLIMTAIVALAVLAMVAAVYSPTSDAAARWYCVENGSMTQSPASTTEYSSDQAAMTINANGWHYFIPSNTTATAPVTARNINVDSITVSGGSTANIILWSSSVWTFTLTVTNGITVANGSTLNIYVQPIDRTASTVRIGDAKIITPSIQLNGTAKLKNVGTIEVGNLFFSDNNNAAITANGTLNNYGIITNTSSGNGVTLTGDKGGIATVNNYGIFGTNVASTSISTLGGQIYASTNGINVMASGGNITNDGVIQGGTYGINATPNVTVINNAAGTIQGNTTGINLAAGGTVTNSGLITGVSDIGIYTNGPNTQITNNNSPGGGVISGGTKGISVTAAAAGTTITNTGNIGGSQIGIDAQANVTVTNTDGEIHGDSTAGINLAVGGTVTNTGVIASLNGNGIYSNGANTNITNNVGSTVPLGSIQGGNSGIYLNAGGDVNNYALITGVSQGVYLPVGGNVNNQTSGLIYAAGGTMPASVGVSYGVNETIVNYGTIMGDENGIRFARGGTVTNYGSITGTIGYGIFSPMSIVETMTVTNYNTITGKSIGIYLSAGGTVTNKPGGTITGTDNYGIVSDKDVWVINDGTIDGSSGIILTGGSVNKIDNTGDIIATGKQGISVINSTTNVEITNSGQIKGASEGISINGDGIINNNSGTIIGGTAAISTAATSNSINILNDGLIEGNNSGIYLLGTQSTIENRDTINGIGGIGISSAGGPTVLLNDGTITGDVTLLSGVVNNVTFITGSEIDGNFDIGDGNSTLDFPGAPDINLKYSTVTGTTKIYLNTTVTFGNGWTSPPAIGLDDKIILIKGTTGGSMATYRYVSYTFNGEEFTILAANSKTDLIAKLTYVTADYVLIDGSQEQAPNQVFTLSQADFDNMGTFILDNTGSPNNGWYYITENVTLSNSITMSGDVSLIVRDSCTVTVTSGNGVEVPAGSSAAVYANTRAGVDAGDIGVVTSTAAGAYGVNAAGNVINTASINIPSSTNGAVVSMGINASSQIDIINGVTGIIQGRGGINLTVGGMVDNYGIIKADMGAGTGAGIQIGGNATVTNEEGGKILGSTGIYCISGNVEIDNSGTIDGTDGIRLITTSVCTITNNKTGIIKQSAGTGTSNAICYSQSATGNIYNYGQILAEKGPAIFIDTSYATTAVNTFNYVNADGTRALIKGPYAIQYINSSRGDIYNEADVQSSTGYAIQSSYSGSKITNALGGKLTGTGGISTSGVSVINAGDIIANGTPGGNPSIGIISLGNVSIENSGNITAGLYGITLSGGTVKNTSAGNITVSGAYNSNMIGIRGTNGETIINDGRIDVTTTGSVNAIGIRLQAGGNITNNNVISGGNYGVWSVGTVKLSNYDSIIGNVTLDNVANDVVFGAGSSITGNFTMGTGGGTLKFTDPSGSLTTSALKYSTVSGVANIGSALVSFDGLPSDYDLRTIVLIDANTVVNTANAYRYGTYSTVSPDPVYDFVVLSQPERLIAVIEEEIPYVDVDGNTQTHTAIYIDNIFFERSSGNGILYDTNTGGTDGTWYYVPEGTEIDLTGLAIRDLAASNSVSIIIGNDGVLSLADFVNVFTDTFSIYSQPEGTGAIGILNNNINSRINLPNGCEFTNTAYIYRQPIGSAQTESVIGNGVVTVTNGVTGVIKGGQAISLTGGGSVYNYGDIIGDLYDGVYVGYGITNIINSQTSPGGGSGPGTISGKNSGISIIANGNSSVINDGTIVGLGTSGIAFMGYSDSIIEITNKGTIEGESSGINMNTGTVHNSNTISGTGLGSTGIICNGTLTALGSEIFNETGSSVISGVGAGVIMYNGGTAVNNGSIIGTANGLFATAYVDLSNYGSIKGNVSLANVANDVTFGVGSSIEGNFNMGTAGGTLDFVGQLVDGVLTYATVTGASNIPQSTTVSFGNDWDNGTVTAPTLNAKEVIILIDGSPSGTVSDYSSTYTPNGSPIDYQIFTRAYPAGTTILDQLIAYPGTMIILIIDGEGSVQITGGTDFDETYNGAGTYQILVPFGIDELTFTAIATVSGWNFVSFDQNGAADTFSPVTYTIAQDDTVTATFDETDGTNDVLNYTLTIVGEGDVIVGTATFTGPGTWLMSVPIATPDVTFEADANVTGWNFVSFDQNGAADTFSPVTYTIADGDTVTATFDETDGTNDVLNYTLTIVGEGDVIVGTATFTGPGTWLMSVPIATPDVTFEADANVTGWNFFSFDQNGGTASRYSPMTYTVAQGDTITATFEDTTDTTDGMNTINYTLTIVGKGDVDNGTDTFTGDGSWLISMDVVSPATTADITFTADPNVAGWNFFSFDQNGGTASRYSPMTYTVVQNDTITATFDEKDGVNDVKNITLTVTGNGSVAVDGFPDPFVGPGTWLLSVPDTVTNLKFTGTPTVPNGTVTFLQNGVGDNTNPKTFTIADGDIISAVFGSSGGPTEPKIYTITATADSGSTINPSGRITVQAGDSKTFTFAAKDGYTIVEVWIDGVYSLSQAEIDSGSYTFSNVMSNHTIQMKSVVGSRTSDITLTINIKEGDGYAEYSINGGSFTRYTGPVTLQVGDNVAVRAFAADGYQFAKWETPSVETNSSLSFNDVRASMHLDLYFTVAVTGAVDNKDGSALWIIGLLILVILLALFLLFLLWIRAGLFLSITMGGEAVNGAAVTYVVVNDDGKTKNGVKSSSSRGKLRIPAKKNATVTITMAAKDGHIATGLPLIVSMENRREHREMILK</sequence>
<gene>
    <name evidence="2" type="ORF">Mpt1_c00030</name>
</gene>
<accession>A0A0A7LA07</accession>
<keyword evidence="1" id="KW-0812">Transmembrane</keyword>
<evidence type="ECO:0000256" key="1">
    <source>
        <dbReference type="SAM" id="Phobius"/>
    </source>
</evidence>
<name>A0A0A7LA07_9ARCH</name>
<feature type="transmembrane region" description="Helical" evidence="1">
    <location>
        <begin position="2615"/>
        <end position="2638"/>
    </location>
</feature>
<proteinExistence type="predicted"/>
<evidence type="ECO:0000313" key="3">
    <source>
        <dbReference type="Proteomes" id="UP000030787"/>
    </source>
</evidence>